<dbReference type="GO" id="GO:0005886">
    <property type="term" value="C:plasma membrane"/>
    <property type="evidence" value="ECO:0007669"/>
    <property type="project" value="UniProtKB-SubCell"/>
</dbReference>
<dbReference type="InterPro" id="IPR010052">
    <property type="entry name" value="T2SS_protein-GspI"/>
</dbReference>
<dbReference type="Pfam" id="PF02501">
    <property type="entry name" value="T2SSI"/>
    <property type="match status" value="1"/>
</dbReference>
<comment type="PTM">
    <text evidence="9">Cleaved by prepilin peptidase.</text>
</comment>
<comment type="subunit">
    <text evidence="9">Type II secretion is composed of four main components: the outer membrane complex, the inner membrane complex, the cytoplasmic secretion ATPase and the periplasm-spanning pseudopilus.</text>
</comment>
<dbReference type="PROSITE" id="PS00409">
    <property type="entry name" value="PROKAR_NTER_METHYL"/>
    <property type="match status" value="1"/>
</dbReference>
<keyword evidence="5 9" id="KW-0997">Cell inner membrane</keyword>
<dbReference type="PANTHER" id="PTHR38779">
    <property type="entry name" value="TYPE II SECRETION SYSTEM PROTEIN I-RELATED"/>
    <property type="match status" value="1"/>
</dbReference>
<dbReference type="Pfam" id="PF07963">
    <property type="entry name" value="N_methyl"/>
    <property type="match status" value="1"/>
</dbReference>
<keyword evidence="4 9" id="KW-0488">Methylation</keyword>
<gene>
    <name evidence="11" type="ORF">GP2143_05485</name>
</gene>
<evidence type="ECO:0000256" key="9">
    <source>
        <dbReference type="RuleBase" id="RU368030"/>
    </source>
</evidence>
<sequence length="147" mass="15725">MTASGGAPAVVGRQRYSGGSLIKTGTGFTLLEVLIALAILAISSLAIIGQVGQSLSRVQQLQLQTTAIIVAENQMAVVQISPNWPSLGLKTNRVTLADAQWLVQTDVSTTSDPWLRKVEVTVNYGDALDRRETPAILARLVSYRGLH</sequence>
<dbReference type="EMBL" id="AAVT01000002">
    <property type="protein sequence ID" value="EAW31877.1"/>
    <property type="molecule type" value="Genomic_DNA"/>
</dbReference>
<dbReference type="GO" id="GO:0015627">
    <property type="term" value="C:type II protein secretion system complex"/>
    <property type="evidence" value="ECO:0007669"/>
    <property type="project" value="UniProtKB-UniRule"/>
</dbReference>
<keyword evidence="8 9" id="KW-0472">Membrane</keyword>
<comment type="function">
    <text evidence="9">Component of the type II secretion system required for the energy-dependent secretion of extracellular factors such as proteases and toxins from the periplasm.</text>
</comment>
<name>A0YBE7_9GAMM</name>
<keyword evidence="12" id="KW-1185">Reference proteome</keyword>
<evidence type="ECO:0000313" key="12">
    <source>
        <dbReference type="Proteomes" id="UP000004931"/>
    </source>
</evidence>
<evidence type="ECO:0000259" key="10">
    <source>
        <dbReference type="Pfam" id="PF02501"/>
    </source>
</evidence>
<evidence type="ECO:0000256" key="3">
    <source>
        <dbReference type="ARBA" id="ARBA00022475"/>
    </source>
</evidence>
<dbReference type="NCBIfam" id="TIGR01707">
    <property type="entry name" value="gspI"/>
    <property type="match status" value="1"/>
</dbReference>
<keyword evidence="3" id="KW-1003">Cell membrane</keyword>
<keyword evidence="7 9" id="KW-1133">Transmembrane helix</keyword>
<evidence type="ECO:0000256" key="8">
    <source>
        <dbReference type="ARBA" id="ARBA00023136"/>
    </source>
</evidence>
<reference evidence="11 12" key="1">
    <citation type="journal article" date="2010" name="J. Bacteriol.">
        <title>Genome sequence of the oligotrophic marine Gammaproteobacterium HTCC2143, isolated from the Oregon Coast.</title>
        <authorList>
            <person name="Oh H.M."/>
            <person name="Kang I."/>
            <person name="Ferriera S."/>
            <person name="Giovannoni S.J."/>
            <person name="Cho J.C."/>
        </authorList>
    </citation>
    <scope>NUCLEOTIDE SEQUENCE [LARGE SCALE GENOMIC DNA]</scope>
    <source>
        <strain evidence="11 12">HTCC2143</strain>
    </source>
</reference>
<dbReference type="GO" id="GO:0015628">
    <property type="term" value="P:protein secretion by the type II secretion system"/>
    <property type="evidence" value="ECO:0007669"/>
    <property type="project" value="UniProtKB-UniRule"/>
</dbReference>
<proteinExistence type="inferred from homology"/>
<dbReference type="SUPFAM" id="SSF54523">
    <property type="entry name" value="Pili subunits"/>
    <property type="match status" value="1"/>
</dbReference>
<evidence type="ECO:0000256" key="1">
    <source>
        <dbReference type="ARBA" id="ARBA00004377"/>
    </source>
</evidence>
<accession>A0YBE7</accession>
<evidence type="ECO:0000256" key="7">
    <source>
        <dbReference type="ARBA" id="ARBA00022989"/>
    </source>
</evidence>
<dbReference type="eggNOG" id="COG2165">
    <property type="taxonomic scope" value="Bacteria"/>
</dbReference>
<feature type="transmembrane region" description="Helical" evidence="9">
    <location>
        <begin position="28"/>
        <end position="48"/>
    </location>
</feature>
<comment type="subcellular location">
    <subcellularLocation>
        <location evidence="1 9">Cell inner membrane</location>
        <topology evidence="1 9">Single-pass membrane protein</topology>
    </subcellularLocation>
</comment>
<dbReference type="PANTHER" id="PTHR38779:SF2">
    <property type="entry name" value="TYPE II SECRETION SYSTEM PROTEIN I-RELATED"/>
    <property type="match status" value="1"/>
</dbReference>
<comment type="similarity">
    <text evidence="2 9">Belongs to the GSP I family.</text>
</comment>
<dbReference type="Proteomes" id="UP000004931">
    <property type="component" value="Unassembled WGS sequence"/>
</dbReference>
<evidence type="ECO:0000256" key="2">
    <source>
        <dbReference type="ARBA" id="ARBA00008358"/>
    </source>
</evidence>
<dbReference type="Gene3D" id="3.30.1300.30">
    <property type="entry name" value="GSPII I/J protein-like"/>
    <property type="match status" value="1"/>
</dbReference>
<evidence type="ECO:0000313" key="11">
    <source>
        <dbReference type="EMBL" id="EAW31877.1"/>
    </source>
</evidence>
<dbReference type="InterPro" id="IPR003413">
    <property type="entry name" value="T2SS_GspI_C"/>
</dbReference>
<dbReference type="AlphaFoldDB" id="A0YBE7"/>
<dbReference type="NCBIfam" id="TIGR02532">
    <property type="entry name" value="IV_pilin_GFxxxE"/>
    <property type="match status" value="1"/>
</dbReference>
<dbReference type="InterPro" id="IPR045584">
    <property type="entry name" value="Pilin-like"/>
</dbReference>
<evidence type="ECO:0000256" key="6">
    <source>
        <dbReference type="ARBA" id="ARBA00022692"/>
    </source>
</evidence>
<feature type="domain" description="Type II secretion system protein GspI C-terminal" evidence="10">
    <location>
        <begin position="61"/>
        <end position="143"/>
    </location>
</feature>
<protein>
    <recommendedName>
        <fullName evidence="9">Type II secretion system protein I</fullName>
        <shortName evidence="9">T2SS minor pseudopilin I</shortName>
    </recommendedName>
</protein>
<dbReference type="OrthoDB" id="5740840at2"/>
<dbReference type="InterPro" id="IPR012902">
    <property type="entry name" value="N_methyl_site"/>
</dbReference>
<dbReference type="STRING" id="247633.GP2143_05485"/>
<comment type="caution">
    <text evidence="11">The sequence shown here is derived from an EMBL/GenBank/DDBJ whole genome shotgun (WGS) entry which is preliminary data.</text>
</comment>
<keyword evidence="6 9" id="KW-0812">Transmembrane</keyword>
<evidence type="ECO:0000256" key="4">
    <source>
        <dbReference type="ARBA" id="ARBA00022481"/>
    </source>
</evidence>
<evidence type="ECO:0000256" key="5">
    <source>
        <dbReference type="ARBA" id="ARBA00022519"/>
    </source>
</evidence>
<organism evidence="11 12">
    <name type="scientific">marine gamma proteobacterium HTCC2143</name>
    <dbReference type="NCBI Taxonomy" id="247633"/>
    <lineage>
        <taxon>Bacteria</taxon>
        <taxon>Pseudomonadati</taxon>
        <taxon>Pseudomonadota</taxon>
        <taxon>Gammaproteobacteria</taxon>
        <taxon>Cellvibrionales</taxon>
        <taxon>Spongiibacteraceae</taxon>
        <taxon>BD1-7 clade</taxon>
    </lineage>
</organism>